<dbReference type="SUPFAM" id="SSF52540">
    <property type="entry name" value="P-loop containing nucleoside triphosphate hydrolases"/>
    <property type="match status" value="1"/>
</dbReference>
<comment type="caution">
    <text evidence="5">The sequence shown here is derived from an EMBL/GenBank/DDBJ whole genome shotgun (WGS) entry which is preliminary data.</text>
</comment>
<evidence type="ECO:0000313" key="5">
    <source>
        <dbReference type="EMBL" id="OHV25712.1"/>
    </source>
</evidence>
<evidence type="ECO:0000313" key="6">
    <source>
        <dbReference type="Proteomes" id="UP000179769"/>
    </source>
</evidence>
<keyword evidence="1" id="KW-0813">Transport</keyword>
<dbReference type="InterPro" id="IPR051120">
    <property type="entry name" value="ABC_AA/LPS_Transport"/>
</dbReference>
<dbReference type="GO" id="GO:0016887">
    <property type="term" value="F:ATP hydrolysis activity"/>
    <property type="evidence" value="ECO:0007669"/>
    <property type="project" value="InterPro"/>
</dbReference>
<organism evidence="5 6">
    <name type="scientific">Parafrankia soli</name>
    <dbReference type="NCBI Taxonomy" id="2599596"/>
    <lineage>
        <taxon>Bacteria</taxon>
        <taxon>Bacillati</taxon>
        <taxon>Actinomycetota</taxon>
        <taxon>Actinomycetes</taxon>
        <taxon>Frankiales</taxon>
        <taxon>Frankiaceae</taxon>
        <taxon>Parafrankia</taxon>
    </lineage>
</organism>
<evidence type="ECO:0000256" key="3">
    <source>
        <dbReference type="ARBA" id="ARBA00022840"/>
    </source>
</evidence>
<keyword evidence="3 5" id="KW-0067">ATP-binding</keyword>
<name>A0A1S1PXZ8_9ACTN</name>
<gene>
    <name evidence="5" type="ORF">BBK14_21870</name>
</gene>
<keyword evidence="6" id="KW-1185">Reference proteome</keyword>
<sequence>MLQTSGLSVSYGGVAALRDVDLDVGEGRLVGLIGPNGAGKTTFIDALTGFAAYRGAVTLDGRDLRGMTPHERFRLGLARTWQTTELFDDLTVGENIAVARHRLSLPNAVKEIITGSSGSGMVDGVLDLLGLRWARDAMPGDLSEGQRKLVGVARAVASQPRLLCLDEPAAGLDTHESTQLGERLRALADAGTSMLLVDHDMGLVLGVCDWLFVLEFGELIASGAPAEIRRDPRVVRAYLGLEDDEVVGKTRNAEFVVACDGTENS</sequence>
<dbReference type="GO" id="GO:0005524">
    <property type="term" value="F:ATP binding"/>
    <property type="evidence" value="ECO:0007669"/>
    <property type="project" value="UniProtKB-KW"/>
</dbReference>
<dbReference type="PANTHER" id="PTHR45772">
    <property type="entry name" value="CONSERVED COMPONENT OF ABC TRANSPORTER FOR NATURAL AMINO ACIDS-RELATED"/>
    <property type="match status" value="1"/>
</dbReference>
<dbReference type="GO" id="GO:0005886">
    <property type="term" value="C:plasma membrane"/>
    <property type="evidence" value="ECO:0007669"/>
    <property type="project" value="TreeGrafter"/>
</dbReference>
<dbReference type="Proteomes" id="UP000179769">
    <property type="component" value="Unassembled WGS sequence"/>
</dbReference>
<dbReference type="Gene3D" id="3.40.50.300">
    <property type="entry name" value="P-loop containing nucleotide triphosphate hydrolases"/>
    <property type="match status" value="1"/>
</dbReference>
<evidence type="ECO:0000256" key="1">
    <source>
        <dbReference type="ARBA" id="ARBA00022448"/>
    </source>
</evidence>
<accession>A0A1S1PXZ8</accession>
<dbReference type="Pfam" id="PF12399">
    <property type="entry name" value="BCA_ABC_TP_C"/>
    <property type="match status" value="1"/>
</dbReference>
<dbReference type="InterPro" id="IPR003593">
    <property type="entry name" value="AAA+_ATPase"/>
</dbReference>
<dbReference type="InterPro" id="IPR032823">
    <property type="entry name" value="BCA_ABC_TP_C"/>
</dbReference>
<dbReference type="SMART" id="SM00382">
    <property type="entry name" value="AAA"/>
    <property type="match status" value="1"/>
</dbReference>
<protein>
    <submittedName>
        <fullName evidence="5">ABC transporter ATP-binding protein</fullName>
    </submittedName>
</protein>
<feature type="domain" description="ABC transporter" evidence="4">
    <location>
        <begin position="2"/>
        <end position="241"/>
    </location>
</feature>
<evidence type="ECO:0000256" key="2">
    <source>
        <dbReference type="ARBA" id="ARBA00022741"/>
    </source>
</evidence>
<keyword evidence="2" id="KW-0547">Nucleotide-binding</keyword>
<dbReference type="AlphaFoldDB" id="A0A1S1PXZ8"/>
<dbReference type="InterPro" id="IPR027417">
    <property type="entry name" value="P-loop_NTPase"/>
</dbReference>
<dbReference type="OrthoDB" id="4350300at2"/>
<dbReference type="PROSITE" id="PS50893">
    <property type="entry name" value="ABC_TRANSPORTER_2"/>
    <property type="match status" value="1"/>
</dbReference>
<proteinExistence type="predicted"/>
<reference evidence="6" key="1">
    <citation type="submission" date="2016-07" db="EMBL/GenBank/DDBJ databases">
        <title>Frankia sp. NRRL B-16219 Genome sequencing.</title>
        <authorList>
            <person name="Ghodhbane-Gtari F."/>
            <person name="Swanson E."/>
            <person name="Gueddou A."/>
            <person name="Louati M."/>
            <person name="Nouioui I."/>
            <person name="Hezbri K."/>
            <person name="Abebe-Akele F."/>
            <person name="Simpson S."/>
            <person name="Morris K."/>
            <person name="Thomas K."/>
            <person name="Gtari M."/>
            <person name="Tisa L.S."/>
        </authorList>
    </citation>
    <scope>NUCLEOTIDE SEQUENCE [LARGE SCALE GENOMIC DNA]</scope>
    <source>
        <strain evidence="6">NRRL B-16219</strain>
    </source>
</reference>
<dbReference type="Pfam" id="PF00005">
    <property type="entry name" value="ABC_tran"/>
    <property type="match status" value="1"/>
</dbReference>
<dbReference type="EMBL" id="MAXA01000229">
    <property type="protein sequence ID" value="OHV25712.1"/>
    <property type="molecule type" value="Genomic_DNA"/>
</dbReference>
<dbReference type="InterPro" id="IPR003439">
    <property type="entry name" value="ABC_transporter-like_ATP-bd"/>
</dbReference>
<evidence type="ECO:0000259" key="4">
    <source>
        <dbReference type="PROSITE" id="PS50893"/>
    </source>
</evidence>
<dbReference type="CDD" id="cd03219">
    <property type="entry name" value="ABC_Mj1267_LivG_branched"/>
    <property type="match status" value="1"/>
</dbReference>